<feature type="transmembrane region" description="Helical" evidence="7">
    <location>
        <begin position="396"/>
        <end position="419"/>
    </location>
</feature>
<dbReference type="FunFam" id="3.30.70.1230:FF:000016">
    <property type="entry name" value="Adenylate/guanylate cyclase domain-containing protein"/>
    <property type="match status" value="1"/>
</dbReference>
<dbReference type="PANTHER" id="PTHR43081:SF1">
    <property type="entry name" value="ADENYLATE CYCLASE, TERMINAL-DIFFERENTIATION SPECIFIC"/>
    <property type="match status" value="1"/>
</dbReference>
<dbReference type="GO" id="GO:0035556">
    <property type="term" value="P:intracellular signal transduction"/>
    <property type="evidence" value="ECO:0007669"/>
    <property type="project" value="InterPro"/>
</dbReference>
<keyword evidence="6 7" id="KW-0472">Membrane</keyword>
<dbReference type="CDD" id="cd07302">
    <property type="entry name" value="CHD"/>
    <property type="match status" value="1"/>
</dbReference>
<evidence type="ECO:0000256" key="6">
    <source>
        <dbReference type="ARBA" id="ARBA00023136"/>
    </source>
</evidence>
<evidence type="ECO:0000313" key="9">
    <source>
        <dbReference type="EMBL" id="RJP57323.1"/>
    </source>
</evidence>
<comment type="similarity">
    <text evidence="2">Belongs to the adenylyl cyclase class-3 family.</text>
</comment>
<dbReference type="InterPro" id="IPR001054">
    <property type="entry name" value="A/G_cyclase"/>
</dbReference>
<proteinExistence type="inferred from homology"/>
<dbReference type="PROSITE" id="PS50125">
    <property type="entry name" value="GUANYLATE_CYCLASE_2"/>
    <property type="match status" value="1"/>
</dbReference>
<evidence type="ECO:0000256" key="7">
    <source>
        <dbReference type="SAM" id="Phobius"/>
    </source>
</evidence>
<feature type="transmembrane region" description="Helical" evidence="7">
    <location>
        <begin position="372"/>
        <end position="390"/>
    </location>
</feature>
<sequence>MKKVRELCTVILIAGLFILLFHSPFLSEIELELFDRIRAGHESTDQDARIVILAADDTSLSTLGRWPWPRHYYATALNVMYYFQPAAVGFDVLFTEQEISEPEEDTLFASMLAQTNNACLSYYFDFKTDTPPTTDRLALLENNKISGIQDKNAFLSARSVTLPVPELGSTAQLGYINAPRDKYSSDDHGASIDGIIRDIPLLIEYNGNLYPSLVLQLIRSYYSIKYDDLKIAPGKHISFTAPDGEQVSIPIDNKGRMLISYHGGLKSFRTIRFETVLSSAVRMSQQEPPLFDPYFFKDSIVLVGVTATGIDVGELPLKGRVAPLCLVHANAMHTILNRTFISRFDAPLMRGMTFTLIAVCGALAVFLPPLSALSASALLLGIIFGVYIFLLNHGIWITIVPAITGCIAAYLWITASHLITEEREKRRIKHMFGHYVSPNILEELIRNPGMLKLGGENRELTVLFSDIRGFTTYCETKSPEEVVSILNEYLDAMTEIIMAQGGTLDKYVGDAIMAVFGAPGTALKDTHAITAVRTACAMIARLHELHIKWKQECREPFSIGIGINTGIMKVGNMGSKKLFDYTVIGDEVNAGARIESLTREYNVDIIISENTYLKVKDTAICRKLGETTVKGKKNPIVIYAVESAGASTSSVPPTC</sequence>
<dbReference type="Pfam" id="PF05226">
    <property type="entry name" value="CHASE2"/>
    <property type="match status" value="1"/>
</dbReference>
<dbReference type="Gene3D" id="3.30.70.1230">
    <property type="entry name" value="Nucleotide cyclase"/>
    <property type="match status" value="1"/>
</dbReference>
<dbReference type="GO" id="GO:0006171">
    <property type="term" value="P:cAMP biosynthetic process"/>
    <property type="evidence" value="ECO:0007669"/>
    <property type="project" value="TreeGrafter"/>
</dbReference>
<dbReference type="Proteomes" id="UP000266426">
    <property type="component" value="Unassembled WGS sequence"/>
</dbReference>
<feature type="transmembrane region" description="Helical" evidence="7">
    <location>
        <begin position="348"/>
        <end position="367"/>
    </location>
</feature>
<name>A0A3A4QYB6_9BACT</name>
<dbReference type="InterPro" id="IPR050697">
    <property type="entry name" value="Adenylyl/Guanylyl_Cyclase_3/4"/>
</dbReference>
<keyword evidence="5 7" id="KW-1133">Transmembrane helix</keyword>
<accession>A0A3A4QYB6</accession>
<evidence type="ECO:0000256" key="2">
    <source>
        <dbReference type="ARBA" id="ARBA00005381"/>
    </source>
</evidence>
<evidence type="ECO:0000256" key="1">
    <source>
        <dbReference type="ARBA" id="ARBA00004196"/>
    </source>
</evidence>
<dbReference type="Pfam" id="PF00211">
    <property type="entry name" value="Guanylate_cyc"/>
    <property type="match status" value="1"/>
</dbReference>
<keyword evidence="4 7" id="KW-0812">Transmembrane</keyword>
<dbReference type="GO" id="GO:0004016">
    <property type="term" value="F:adenylate cyclase activity"/>
    <property type="evidence" value="ECO:0007669"/>
    <property type="project" value="UniProtKB-ARBA"/>
</dbReference>
<protein>
    <submittedName>
        <fullName evidence="9">Adenylate/guanylate cyclase domain-containing protein</fullName>
    </submittedName>
</protein>
<dbReference type="EMBL" id="QZJZ01000082">
    <property type="protein sequence ID" value="RJP57323.1"/>
    <property type="molecule type" value="Genomic_DNA"/>
</dbReference>
<dbReference type="PANTHER" id="PTHR43081">
    <property type="entry name" value="ADENYLATE CYCLASE, TERMINAL-DIFFERENTIATION SPECIFIC-RELATED"/>
    <property type="match status" value="1"/>
</dbReference>
<dbReference type="SMART" id="SM01080">
    <property type="entry name" value="CHASE2"/>
    <property type="match status" value="1"/>
</dbReference>
<evidence type="ECO:0000256" key="4">
    <source>
        <dbReference type="ARBA" id="ARBA00022692"/>
    </source>
</evidence>
<dbReference type="InterPro" id="IPR007890">
    <property type="entry name" value="CHASE2"/>
</dbReference>
<comment type="subcellular location">
    <subcellularLocation>
        <location evidence="1">Cell envelope</location>
    </subcellularLocation>
</comment>
<dbReference type="SUPFAM" id="SSF55073">
    <property type="entry name" value="Nucleotide cyclase"/>
    <property type="match status" value="1"/>
</dbReference>
<dbReference type="SMART" id="SM00044">
    <property type="entry name" value="CYCc"/>
    <property type="match status" value="1"/>
</dbReference>
<evidence type="ECO:0000313" key="10">
    <source>
        <dbReference type="Proteomes" id="UP000266426"/>
    </source>
</evidence>
<feature type="domain" description="Guanylate cyclase" evidence="8">
    <location>
        <begin position="461"/>
        <end position="595"/>
    </location>
</feature>
<comment type="caution">
    <text evidence="9">The sequence shown here is derived from an EMBL/GenBank/DDBJ whole genome shotgun (WGS) entry which is preliminary data.</text>
</comment>
<evidence type="ECO:0000259" key="8">
    <source>
        <dbReference type="PROSITE" id="PS50125"/>
    </source>
</evidence>
<dbReference type="AlphaFoldDB" id="A0A3A4QYB6"/>
<evidence type="ECO:0000256" key="3">
    <source>
        <dbReference type="ARBA" id="ARBA00022475"/>
    </source>
</evidence>
<reference evidence="9 10" key="1">
    <citation type="journal article" date="2017" name="ISME J.">
        <title>Energy and carbon metabolisms in a deep terrestrial subsurface fluid microbial community.</title>
        <authorList>
            <person name="Momper L."/>
            <person name="Jungbluth S.P."/>
            <person name="Lee M.D."/>
            <person name="Amend J.P."/>
        </authorList>
    </citation>
    <scope>NUCLEOTIDE SEQUENCE [LARGE SCALE GENOMIC DNA]</scope>
    <source>
        <strain evidence="9">SURF_26</strain>
    </source>
</reference>
<dbReference type="GO" id="GO:0030313">
    <property type="term" value="C:cell envelope"/>
    <property type="evidence" value="ECO:0007669"/>
    <property type="project" value="UniProtKB-SubCell"/>
</dbReference>
<keyword evidence="3" id="KW-1003">Cell membrane</keyword>
<gene>
    <name evidence="9" type="ORF">C4541_10205</name>
</gene>
<evidence type="ECO:0000256" key="5">
    <source>
        <dbReference type="ARBA" id="ARBA00022989"/>
    </source>
</evidence>
<dbReference type="InterPro" id="IPR029787">
    <property type="entry name" value="Nucleotide_cyclase"/>
</dbReference>
<organism evidence="9 10">
    <name type="scientific">Candidatus Auribacter fodinae</name>
    <dbReference type="NCBI Taxonomy" id="2093366"/>
    <lineage>
        <taxon>Bacteria</taxon>
        <taxon>Pseudomonadati</taxon>
        <taxon>Candidatus Auribacterota</taxon>
        <taxon>Candidatus Auribacteria</taxon>
        <taxon>Candidatus Auribacterales</taxon>
        <taxon>Candidatus Auribacteraceae</taxon>
        <taxon>Candidatus Auribacter</taxon>
    </lineage>
</organism>